<comment type="caution">
    <text evidence="1">The sequence shown here is derived from an EMBL/GenBank/DDBJ whole genome shotgun (WGS) entry which is preliminary data.</text>
</comment>
<protein>
    <recommendedName>
        <fullName evidence="2">VWA domain-containing protein</fullName>
    </recommendedName>
</protein>
<gene>
    <name evidence="1" type="ORF">S01H1_51364</name>
</gene>
<dbReference type="AlphaFoldDB" id="X0VWA0"/>
<reference evidence="1" key="1">
    <citation type="journal article" date="2014" name="Front. Microbiol.">
        <title>High frequency of phylogenetically diverse reductive dehalogenase-homologous genes in deep subseafloor sedimentary metagenomes.</title>
        <authorList>
            <person name="Kawai M."/>
            <person name="Futagami T."/>
            <person name="Toyoda A."/>
            <person name="Takaki Y."/>
            <person name="Nishi S."/>
            <person name="Hori S."/>
            <person name="Arai W."/>
            <person name="Tsubouchi T."/>
            <person name="Morono Y."/>
            <person name="Uchiyama I."/>
            <person name="Ito T."/>
            <person name="Fujiyama A."/>
            <person name="Inagaki F."/>
            <person name="Takami H."/>
        </authorList>
    </citation>
    <scope>NUCLEOTIDE SEQUENCE</scope>
    <source>
        <strain evidence="1">Expedition CK06-06</strain>
    </source>
</reference>
<dbReference type="PANTHER" id="PTHR37464:SF1">
    <property type="entry name" value="BLL2463 PROTEIN"/>
    <property type="match status" value="1"/>
</dbReference>
<evidence type="ECO:0008006" key="2">
    <source>
        <dbReference type="Google" id="ProtNLM"/>
    </source>
</evidence>
<evidence type="ECO:0000313" key="1">
    <source>
        <dbReference type="EMBL" id="GAG22555.1"/>
    </source>
</evidence>
<organism evidence="1">
    <name type="scientific">marine sediment metagenome</name>
    <dbReference type="NCBI Taxonomy" id="412755"/>
    <lineage>
        <taxon>unclassified sequences</taxon>
        <taxon>metagenomes</taxon>
        <taxon>ecological metagenomes</taxon>
    </lineage>
</organism>
<proteinExistence type="predicted"/>
<name>X0VWA0_9ZZZZ</name>
<feature type="non-terminal residue" evidence="1">
    <location>
        <position position="260"/>
    </location>
</feature>
<feature type="non-terminal residue" evidence="1">
    <location>
        <position position="1"/>
    </location>
</feature>
<dbReference type="PANTHER" id="PTHR37464">
    <property type="entry name" value="BLL2463 PROTEIN"/>
    <property type="match status" value="1"/>
</dbReference>
<sequence length="260" mass="29269">FLISDEVKPLVSYLTDDKQILWERLEKGTLSFRPTNLLPGVSQAYKILQESGSPNREIILITDLGINGWQGIDGKSIKEFDPEVRFIIIDLNRELLSNVAVSKVDCRRLTMGETSEIATKIRNYSKEKISRLFVSVYLEPQGEFQIARETGKKVGQGFIDLKGGREVNKDFFYNFPREGTYLGKVEIQEDSLPSDDRFYFKAEALEKIKVLLIDGHPGISSFSSETFYLTLSLSPTTSEVSTIQSPLAVKVVTPGGFLQE</sequence>
<accession>X0VWA0</accession>
<dbReference type="EMBL" id="BARS01033143">
    <property type="protein sequence ID" value="GAG22555.1"/>
    <property type="molecule type" value="Genomic_DNA"/>
</dbReference>